<dbReference type="GO" id="GO:0070967">
    <property type="term" value="F:coenzyme F420 binding"/>
    <property type="evidence" value="ECO:0007669"/>
    <property type="project" value="TreeGrafter"/>
</dbReference>
<feature type="domain" description="Pyridoxamine 5'-phosphate oxidase N-terminal" evidence="2">
    <location>
        <begin position="12"/>
        <end position="144"/>
    </location>
</feature>
<dbReference type="NCBIfam" id="TIGR04110">
    <property type="entry name" value="heme_HutZ"/>
    <property type="match status" value="1"/>
</dbReference>
<dbReference type="SUPFAM" id="SSF50475">
    <property type="entry name" value="FMN-binding split barrel"/>
    <property type="match status" value="1"/>
</dbReference>
<dbReference type="Proteomes" id="UP000255113">
    <property type="component" value="Unassembled WGS sequence"/>
</dbReference>
<evidence type="ECO:0000313" key="3">
    <source>
        <dbReference type="EMBL" id="SUB25836.1"/>
    </source>
</evidence>
<dbReference type="AlphaFoldDB" id="A0A379AU24"/>
<gene>
    <name evidence="4" type="ORF">EV689_102113</name>
    <name evidence="3" type="ORF">NCTC11188_00154</name>
</gene>
<dbReference type="InterPro" id="IPR011576">
    <property type="entry name" value="Pyridox_Oxase_N"/>
</dbReference>
<accession>A0A379AU24</accession>
<dbReference type="PANTHER" id="PTHR35176">
    <property type="entry name" value="HEME OXYGENASE HI_0854-RELATED"/>
    <property type="match status" value="1"/>
</dbReference>
<name>A0A379AU24_AVIGA</name>
<dbReference type="InterPro" id="IPR012349">
    <property type="entry name" value="Split_barrel_FMN-bd"/>
</dbReference>
<sequence length="172" mass="19582">MLDRQQRLNQRLTPEIQALKQQCKTLLLATVDENGIPNVSYAPFAEGEQGYYIFISTIAKHARNLKNNGKVSIMLIEDESDSRQIFARHRLTADAQVVEVARDSEQWQIGTELLQNRHGKVMQELVQFQDFSLFHLIPQQGLFVKGFGQAFQVAPNNQVDVVHLDQGHIEQG</sequence>
<organism evidence="3 5">
    <name type="scientific">Avibacterium gallinarum</name>
    <name type="common">Pasteurella gallinarum</name>
    <dbReference type="NCBI Taxonomy" id="755"/>
    <lineage>
        <taxon>Bacteria</taxon>
        <taxon>Pseudomonadati</taxon>
        <taxon>Pseudomonadota</taxon>
        <taxon>Gammaproteobacteria</taxon>
        <taxon>Pasteurellales</taxon>
        <taxon>Pasteurellaceae</taxon>
        <taxon>Avibacterium</taxon>
    </lineage>
</organism>
<dbReference type="Pfam" id="PF01243">
    <property type="entry name" value="PNPOx_N"/>
    <property type="match status" value="1"/>
</dbReference>
<evidence type="ECO:0000256" key="1">
    <source>
        <dbReference type="ARBA" id="ARBA00023002"/>
    </source>
</evidence>
<evidence type="ECO:0000259" key="2">
    <source>
        <dbReference type="Pfam" id="PF01243"/>
    </source>
</evidence>
<dbReference type="PANTHER" id="PTHR35176:SF6">
    <property type="entry name" value="HEME OXYGENASE HI_0854-RELATED"/>
    <property type="match status" value="1"/>
</dbReference>
<dbReference type="RefSeq" id="WP_103853965.1">
    <property type="nucleotide sequence ID" value="NZ_PQVJ01000020.1"/>
</dbReference>
<proteinExistence type="predicted"/>
<dbReference type="GO" id="GO:0005829">
    <property type="term" value="C:cytosol"/>
    <property type="evidence" value="ECO:0007669"/>
    <property type="project" value="TreeGrafter"/>
</dbReference>
<reference evidence="4 6" key="2">
    <citation type="submission" date="2019-03" db="EMBL/GenBank/DDBJ databases">
        <title>Genomic Encyclopedia of Type Strains, Phase IV (KMG-IV): sequencing the most valuable type-strain genomes for metagenomic binning, comparative biology and taxonomic classification.</title>
        <authorList>
            <person name="Goeker M."/>
        </authorList>
    </citation>
    <scope>NUCLEOTIDE SEQUENCE [LARGE SCALE GENOMIC DNA]</scope>
    <source>
        <strain evidence="4 6">DSM 17481</strain>
    </source>
</reference>
<dbReference type="InterPro" id="IPR014419">
    <property type="entry name" value="HutZ"/>
</dbReference>
<dbReference type="EMBL" id="UGSQ01000003">
    <property type="protein sequence ID" value="SUB25836.1"/>
    <property type="molecule type" value="Genomic_DNA"/>
</dbReference>
<dbReference type="PIRSF" id="PIRSF004633">
    <property type="entry name" value="UCP_PLP_oxd"/>
    <property type="match status" value="1"/>
</dbReference>
<protein>
    <submittedName>
        <fullName evidence="3">Heme iron utilization protein, pyridoxamine 5'-phosphate domain-type</fullName>
    </submittedName>
</protein>
<keyword evidence="1" id="KW-0560">Oxidoreductase</keyword>
<dbReference type="GO" id="GO:0016627">
    <property type="term" value="F:oxidoreductase activity, acting on the CH-CH group of donors"/>
    <property type="evidence" value="ECO:0007669"/>
    <property type="project" value="TreeGrafter"/>
</dbReference>
<evidence type="ECO:0000313" key="5">
    <source>
        <dbReference type="Proteomes" id="UP000255113"/>
    </source>
</evidence>
<keyword evidence="6" id="KW-1185">Reference proteome</keyword>
<dbReference type="Gene3D" id="2.30.110.10">
    <property type="entry name" value="Electron Transport, Fmn-binding Protein, Chain A"/>
    <property type="match status" value="1"/>
</dbReference>
<dbReference type="InterPro" id="IPR052019">
    <property type="entry name" value="F420H2_bilvrd_red/Heme_oxyg"/>
</dbReference>
<evidence type="ECO:0000313" key="6">
    <source>
        <dbReference type="Proteomes" id="UP000294683"/>
    </source>
</evidence>
<evidence type="ECO:0000313" key="4">
    <source>
        <dbReference type="EMBL" id="TDP29585.1"/>
    </source>
</evidence>
<dbReference type="Proteomes" id="UP000294683">
    <property type="component" value="Unassembled WGS sequence"/>
</dbReference>
<reference evidence="3 5" key="1">
    <citation type="submission" date="2018-06" db="EMBL/GenBank/DDBJ databases">
        <authorList>
            <consortium name="Pathogen Informatics"/>
            <person name="Doyle S."/>
        </authorList>
    </citation>
    <scope>NUCLEOTIDE SEQUENCE [LARGE SCALE GENOMIC DNA]</scope>
    <source>
        <strain evidence="3 5">NCTC11188</strain>
    </source>
</reference>
<dbReference type="EMBL" id="SNXJ01000002">
    <property type="protein sequence ID" value="TDP29585.1"/>
    <property type="molecule type" value="Genomic_DNA"/>
</dbReference>